<dbReference type="PANTHER" id="PTHR46197">
    <property type="entry name" value="PROTEIN ABHD14B-LIKE"/>
    <property type="match status" value="1"/>
</dbReference>
<reference evidence="6" key="1">
    <citation type="thesis" date="2020" institute="ProQuest LLC" country="789 East Eisenhower Parkway, Ann Arbor, MI, USA">
        <title>Comparative Genomics and Chromosome Evolution.</title>
        <authorList>
            <person name="Mudd A.B."/>
        </authorList>
    </citation>
    <scope>NUCLEOTIDE SEQUENCE</scope>
    <source>
        <strain evidence="6">Female2</strain>
        <tissue evidence="6">Blood</tissue>
    </source>
</reference>
<dbReference type="AlphaFoldDB" id="A0A8T2IWQ7"/>
<dbReference type="EMBL" id="JAACNH010000007">
    <property type="protein sequence ID" value="KAG8436113.1"/>
    <property type="molecule type" value="Genomic_DNA"/>
</dbReference>
<dbReference type="GO" id="GO:0005737">
    <property type="term" value="C:cytoplasm"/>
    <property type="evidence" value="ECO:0007669"/>
    <property type="project" value="UniProtKB-SubCell"/>
</dbReference>
<dbReference type="FunFam" id="3.40.50.1820:FF:000077">
    <property type="entry name" value="Abhydrolase domain containing 14B"/>
    <property type="match status" value="1"/>
</dbReference>
<name>A0A8T2IWQ7_9PIPI</name>
<dbReference type="Proteomes" id="UP000812440">
    <property type="component" value="Chromosome 4"/>
</dbReference>
<dbReference type="InterPro" id="IPR000073">
    <property type="entry name" value="AB_hydrolase_1"/>
</dbReference>
<dbReference type="PANTHER" id="PTHR46197:SF1">
    <property type="entry name" value="PROTEIN ABHD14A"/>
    <property type="match status" value="1"/>
</dbReference>
<evidence type="ECO:0000256" key="1">
    <source>
        <dbReference type="ARBA" id="ARBA00004496"/>
    </source>
</evidence>
<dbReference type="InterPro" id="IPR029058">
    <property type="entry name" value="AB_hydrolase_fold"/>
</dbReference>
<dbReference type="SUPFAM" id="SSF53474">
    <property type="entry name" value="alpha/beta-Hydrolases"/>
    <property type="match status" value="1"/>
</dbReference>
<dbReference type="PRINTS" id="PR00111">
    <property type="entry name" value="ABHYDROLASE"/>
</dbReference>
<feature type="domain" description="AB hydrolase-1" evidence="5">
    <location>
        <begin position="83"/>
        <end position="183"/>
    </location>
</feature>
<keyword evidence="4" id="KW-0732">Signal</keyword>
<comment type="caution">
    <text evidence="6">The sequence shown here is derived from an EMBL/GenBank/DDBJ whole genome shotgun (WGS) entry which is preliminary data.</text>
</comment>
<gene>
    <name evidence="6" type="ORF">GDO86_007283</name>
</gene>
<sequence>MGLGRYKVLALVLVLSVSVLLYLLLPSGQSERTTEHRPEPRLRPDPLSNVTIRTATLSGDWPTFYRETSPRDGLEGAGPERFAVLLLHGRSFTSKTWEDLGTLNILADHGYRAVAIDLPGYGDSLHSQPVSSEKGRTEYLLHVIESLSLRQIVLVSPSMSGLFSLPLLIQHPDRLRGFIPIAPVGTKSFKQQQYQQIKVPTLIVYGTLDTNLGSQSLESLQMLPNHKLCPLEGAGHACYLDRPEEFHTNLLMFLSRL</sequence>
<comment type="similarity">
    <text evidence="3">Belongs to the AB hydrolase superfamily. ABHD14 family.</text>
</comment>
<keyword evidence="2" id="KW-0963">Cytoplasm</keyword>
<proteinExistence type="inferred from homology"/>
<organism evidence="6 7">
    <name type="scientific">Hymenochirus boettgeri</name>
    <name type="common">Congo dwarf clawed frog</name>
    <dbReference type="NCBI Taxonomy" id="247094"/>
    <lineage>
        <taxon>Eukaryota</taxon>
        <taxon>Metazoa</taxon>
        <taxon>Chordata</taxon>
        <taxon>Craniata</taxon>
        <taxon>Vertebrata</taxon>
        <taxon>Euteleostomi</taxon>
        <taxon>Amphibia</taxon>
        <taxon>Batrachia</taxon>
        <taxon>Anura</taxon>
        <taxon>Pipoidea</taxon>
        <taxon>Pipidae</taxon>
        <taxon>Pipinae</taxon>
        <taxon>Hymenochirus</taxon>
    </lineage>
</organism>
<protein>
    <recommendedName>
        <fullName evidence="5">AB hydrolase-1 domain-containing protein</fullName>
    </recommendedName>
</protein>
<feature type="signal peptide" evidence="4">
    <location>
        <begin position="1"/>
        <end position="30"/>
    </location>
</feature>
<evidence type="ECO:0000256" key="2">
    <source>
        <dbReference type="ARBA" id="ARBA00022490"/>
    </source>
</evidence>
<feature type="chain" id="PRO_5035721878" description="AB hydrolase-1 domain-containing protein" evidence="4">
    <location>
        <begin position="31"/>
        <end position="257"/>
    </location>
</feature>
<evidence type="ECO:0000313" key="6">
    <source>
        <dbReference type="EMBL" id="KAG8436113.1"/>
    </source>
</evidence>
<dbReference type="Gene3D" id="3.40.50.1820">
    <property type="entry name" value="alpha/beta hydrolase"/>
    <property type="match status" value="1"/>
</dbReference>
<keyword evidence="7" id="KW-1185">Reference proteome</keyword>
<evidence type="ECO:0000259" key="5">
    <source>
        <dbReference type="Pfam" id="PF00561"/>
    </source>
</evidence>
<accession>A0A8T2IWQ7</accession>
<comment type="subcellular location">
    <subcellularLocation>
        <location evidence="1">Cytoplasm</location>
    </subcellularLocation>
</comment>
<evidence type="ECO:0000313" key="7">
    <source>
        <dbReference type="Proteomes" id="UP000812440"/>
    </source>
</evidence>
<dbReference type="OrthoDB" id="284184at2759"/>
<dbReference type="Pfam" id="PF00561">
    <property type="entry name" value="Abhydrolase_1"/>
    <property type="match status" value="1"/>
</dbReference>
<evidence type="ECO:0000256" key="3">
    <source>
        <dbReference type="ARBA" id="ARBA00037942"/>
    </source>
</evidence>
<evidence type="ECO:0000256" key="4">
    <source>
        <dbReference type="SAM" id="SignalP"/>
    </source>
</evidence>